<sequence length="147" mass="16866">MSRRLLKERAKLEKEPLNFVAEIESLHDDIFKWSVTINGPPDSPYAGGKFCLRMDFPEQYPFKPPILTFETKVYHPSVMTETGEICGAILGEWGPTLNAEHVLLTIYSMLQDPQPDHPLQDEIAQQLAKKPKEFEKTAKKYTKDFAK</sequence>
<dbReference type="InterPro" id="IPR016135">
    <property type="entry name" value="UBQ-conjugating_enzyme/RWD"/>
</dbReference>
<name>A0A7S3LF14_9STRA</name>
<dbReference type="SUPFAM" id="SSF54495">
    <property type="entry name" value="UBC-like"/>
    <property type="match status" value="1"/>
</dbReference>
<dbReference type="SMART" id="SM00212">
    <property type="entry name" value="UBCc"/>
    <property type="match status" value="1"/>
</dbReference>
<protein>
    <recommendedName>
        <fullName evidence="1">UBC core domain-containing protein</fullName>
    </recommendedName>
</protein>
<accession>A0A7S3LF14</accession>
<dbReference type="InterPro" id="IPR000608">
    <property type="entry name" value="UBC"/>
</dbReference>
<evidence type="ECO:0000313" key="2">
    <source>
        <dbReference type="EMBL" id="CAE0421687.1"/>
    </source>
</evidence>
<dbReference type="PANTHER" id="PTHR24068">
    <property type="entry name" value="UBIQUITIN-CONJUGATING ENZYME E2"/>
    <property type="match status" value="1"/>
</dbReference>
<gene>
    <name evidence="2" type="ORF">ACOF00016_LOCUS18324</name>
</gene>
<dbReference type="Pfam" id="PF00179">
    <property type="entry name" value="UQ_con"/>
    <property type="match status" value="1"/>
</dbReference>
<feature type="domain" description="UBC core" evidence="1">
    <location>
        <begin position="1"/>
        <end position="147"/>
    </location>
</feature>
<dbReference type="PROSITE" id="PS50127">
    <property type="entry name" value="UBC_2"/>
    <property type="match status" value="1"/>
</dbReference>
<dbReference type="AlphaFoldDB" id="A0A7S3LF14"/>
<dbReference type="EMBL" id="HBIM01024695">
    <property type="protein sequence ID" value="CAE0421687.1"/>
    <property type="molecule type" value="Transcribed_RNA"/>
</dbReference>
<reference evidence="2" key="1">
    <citation type="submission" date="2021-01" db="EMBL/GenBank/DDBJ databases">
        <authorList>
            <person name="Corre E."/>
            <person name="Pelletier E."/>
            <person name="Niang G."/>
            <person name="Scheremetjew M."/>
            <person name="Finn R."/>
            <person name="Kale V."/>
            <person name="Holt S."/>
            <person name="Cochrane G."/>
            <person name="Meng A."/>
            <person name="Brown T."/>
            <person name="Cohen L."/>
        </authorList>
    </citation>
    <scope>NUCLEOTIDE SEQUENCE</scope>
    <source>
        <strain evidence="2">CCMP127</strain>
    </source>
</reference>
<evidence type="ECO:0000259" key="1">
    <source>
        <dbReference type="PROSITE" id="PS50127"/>
    </source>
</evidence>
<dbReference type="Gene3D" id="3.10.110.10">
    <property type="entry name" value="Ubiquitin Conjugating Enzyme"/>
    <property type="match status" value="1"/>
</dbReference>
<proteinExistence type="predicted"/>
<organism evidence="2">
    <name type="scientific">Amphora coffeiformis</name>
    <dbReference type="NCBI Taxonomy" id="265554"/>
    <lineage>
        <taxon>Eukaryota</taxon>
        <taxon>Sar</taxon>
        <taxon>Stramenopiles</taxon>
        <taxon>Ochrophyta</taxon>
        <taxon>Bacillariophyta</taxon>
        <taxon>Bacillariophyceae</taxon>
        <taxon>Bacillariophycidae</taxon>
        <taxon>Thalassiophysales</taxon>
        <taxon>Catenulaceae</taxon>
        <taxon>Amphora</taxon>
    </lineage>
</organism>